<dbReference type="NCBIfam" id="TIGR01764">
    <property type="entry name" value="excise"/>
    <property type="match status" value="1"/>
</dbReference>
<dbReference type="InterPro" id="IPR036388">
    <property type="entry name" value="WH-like_DNA-bd_sf"/>
</dbReference>
<keyword evidence="3" id="KW-1185">Reference proteome</keyword>
<name>A0A1M6N295_9CLOT</name>
<dbReference type="GO" id="GO:0003677">
    <property type="term" value="F:DNA binding"/>
    <property type="evidence" value="ECO:0007669"/>
    <property type="project" value="InterPro"/>
</dbReference>
<organism evidence="2 3">
    <name type="scientific">Hathewaya proteolytica DSM 3090</name>
    <dbReference type="NCBI Taxonomy" id="1121331"/>
    <lineage>
        <taxon>Bacteria</taxon>
        <taxon>Bacillati</taxon>
        <taxon>Bacillota</taxon>
        <taxon>Clostridia</taxon>
        <taxon>Eubacteriales</taxon>
        <taxon>Clostridiaceae</taxon>
        <taxon>Hathewaya</taxon>
    </lineage>
</organism>
<dbReference type="InterPro" id="IPR009061">
    <property type="entry name" value="DNA-bd_dom_put_sf"/>
</dbReference>
<dbReference type="EMBL" id="FRAD01000009">
    <property type="protein sequence ID" value="SHJ89832.1"/>
    <property type="molecule type" value="Genomic_DNA"/>
</dbReference>
<sequence length="66" mass="7518">MIENKFVSEPCVGTKEIAEHLGVTIETVRKWIKAETIPCSRVGKLWKFKKSEVDIWIKTGGAKDEK</sequence>
<dbReference type="OrthoDB" id="122388at2"/>
<evidence type="ECO:0000313" key="3">
    <source>
        <dbReference type="Proteomes" id="UP000183952"/>
    </source>
</evidence>
<feature type="domain" description="Helix-turn-helix" evidence="1">
    <location>
        <begin position="14"/>
        <end position="59"/>
    </location>
</feature>
<evidence type="ECO:0000259" key="1">
    <source>
        <dbReference type="Pfam" id="PF12728"/>
    </source>
</evidence>
<dbReference type="InterPro" id="IPR041657">
    <property type="entry name" value="HTH_17"/>
</dbReference>
<reference evidence="2 3" key="1">
    <citation type="submission" date="2016-11" db="EMBL/GenBank/DDBJ databases">
        <authorList>
            <person name="Jaros S."/>
            <person name="Januszkiewicz K."/>
            <person name="Wedrychowicz H."/>
        </authorList>
    </citation>
    <scope>NUCLEOTIDE SEQUENCE [LARGE SCALE GENOMIC DNA]</scope>
    <source>
        <strain evidence="2 3">DSM 3090</strain>
    </source>
</reference>
<gene>
    <name evidence="2" type="ORF">SAMN02745248_01235</name>
</gene>
<dbReference type="InterPro" id="IPR010093">
    <property type="entry name" value="SinI_DNA-bd"/>
</dbReference>
<dbReference type="Pfam" id="PF12728">
    <property type="entry name" value="HTH_17"/>
    <property type="match status" value="1"/>
</dbReference>
<protein>
    <submittedName>
        <fullName evidence="2">Transcriptional regulator, AlpA family</fullName>
    </submittedName>
</protein>
<dbReference type="Proteomes" id="UP000183952">
    <property type="component" value="Unassembled WGS sequence"/>
</dbReference>
<accession>A0A1M6N295</accession>
<dbReference type="SUPFAM" id="SSF46955">
    <property type="entry name" value="Putative DNA-binding domain"/>
    <property type="match status" value="1"/>
</dbReference>
<dbReference type="AlphaFoldDB" id="A0A1M6N295"/>
<dbReference type="RefSeq" id="WP_072903250.1">
    <property type="nucleotide sequence ID" value="NZ_FRAD01000009.1"/>
</dbReference>
<dbReference type="STRING" id="1121331.SAMN02745248_01235"/>
<dbReference type="Gene3D" id="1.10.10.10">
    <property type="entry name" value="Winged helix-like DNA-binding domain superfamily/Winged helix DNA-binding domain"/>
    <property type="match status" value="1"/>
</dbReference>
<proteinExistence type="predicted"/>
<evidence type="ECO:0000313" key="2">
    <source>
        <dbReference type="EMBL" id="SHJ89832.1"/>
    </source>
</evidence>